<name>X0ZV92_9ZZZZ</name>
<dbReference type="Gene3D" id="3.30.70.360">
    <property type="match status" value="1"/>
</dbReference>
<evidence type="ECO:0000259" key="3">
    <source>
        <dbReference type="Pfam" id="PF07687"/>
    </source>
</evidence>
<keyword evidence="1" id="KW-0479">Metal-binding</keyword>
<evidence type="ECO:0000256" key="1">
    <source>
        <dbReference type="ARBA" id="ARBA00022723"/>
    </source>
</evidence>
<dbReference type="AlphaFoldDB" id="X0ZV92"/>
<dbReference type="PANTHER" id="PTHR43808">
    <property type="entry name" value="ACETYLORNITHINE DEACETYLASE"/>
    <property type="match status" value="1"/>
</dbReference>
<keyword evidence="2" id="KW-0378">Hydrolase</keyword>
<dbReference type="InterPro" id="IPR011650">
    <property type="entry name" value="Peptidase_M20_dimer"/>
</dbReference>
<organism evidence="4">
    <name type="scientific">marine sediment metagenome</name>
    <dbReference type="NCBI Taxonomy" id="412755"/>
    <lineage>
        <taxon>unclassified sequences</taxon>
        <taxon>metagenomes</taxon>
        <taxon>ecological metagenomes</taxon>
    </lineage>
</organism>
<dbReference type="GO" id="GO:0046872">
    <property type="term" value="F:metal ion binding"/>
    <property type="evidence" value="ECO:0007669"/>
    <property type="project" value="UniProtKB-KW"/>
</dbReference>
<dbReference type="GO" id="GO:0016787">
    <property type="term" value="F:hydrolase activity"/>
    <property type="evidence" value="ECO:0007669"/>
    <property type="project" value="UniProtKB-KW"/>
</dbReference>
<dbReference type="Gene3D" id="3.40.630.10">
    <property type="entry name" value="Zn peptidases"/>
    <property type="match status" value="1"/>
</dbReference>
<dbReference type="EMBL" id="BART01001876">
    <property type="protein sequence ID" value="GAG73740.1"/>
    <property type="molecule type" value="Genomic_DNA"/>
</dbReference>
<reference evidence="4" key="1">
    <citation type="journal article" date="2014" name="Front. Microbiol.">
        <title>High frequency of phylogenetically diverse reductive dehalogenase-homologous genes in deep subseafloor sedimentary metagenomes.</title>
        <authorList>
            <person name="Kawai M."/>
            <person name="Futagami T."/>
            <person name="Toyoda A."/>
            <person name="Takaki Y."/>
            <person name="Nishi S."/>
            <person name="Hori S."/>
            <person name="Arai W."/>
            <person name="Tsubouchi T."/>
            <person name="Morono Y."/>
            <person name="Uchiyama I."/>
            <person name="Ito T."/>
            <person name="Fujiyama A."/>
            <person name="Inagaki F."/>
            <person name="Takami H."/>
        </authorList>
    </citation>
    <scope>NUCLEOTIDE SEQUENCE</scope>
    <source>
        <strain evidence="4">Expedition CK06-06</strain>
    </source>
</reference>
<evidence type="ECO:0000256" key="2">
    <source>
        <dbReference type="ARBA" id="ARBA00022801"/>
    </source>
</evidence>
<dbReference type="SUPFAM" id="SSF53187">
    <property type="entry name" value="Zn-dependent exopeptidases"/>
    <property type="match status" value="1"/>
</dbReference>
<evidence type="ECO:0000313" key="4">
    <source>
        <dbReference type="EMBL" id="GAG73740.1"/>
    </source>
</evidence>
<comment type="caution">
    <text evidence="4">The sequence shown here is derived from an EMBL/GenBank/DDBJ whole genome shotgun (WGS) entry which is preliminary data.</text>
</comment>
<sequence length="224" mass="25483">IENLDKIDDYIPKSKPPIKMEKLKKLLADSFPSEEVFERILNDQPIMKSLLQSLVSYSKALTMITGGIKVNVIPDSCEALLDIRLLPGQQIEPIIGALKKLIKDDVGYLVKDDTTNPPGEIYVEIETVTATEGSYWENWEESNELNDFYEIVETIYEKKPFYLLLPASADAHYLRNDGYCPQTILFGPGKGRTAHAIDENIEILDFIRAIKVYTIFAYNFLSKK</sequence>
<proteinExistence type="predicted"/>
<feature type="non-terminal residue" evidence="4">
    <location>
        <position position="1"/>
    </location>
</feature>
<dbReference type="Pfam" id="PF07687">
    <property type="entry name" value="M20_dimer"/>
    <property type="match status" value="1"/>
</dbReference>
<gene>
    <name evidence="4" type="ORF">S01H4_06195</name>
</gene>
<accession>X0ZV92</accession>
<protein>
    <recommendedName>
        <fullName evidence="3">Peptidase M20 dimerisation domain-containing protein</fullName>
    </recommendedName>
</protein>
<feature type="domain" description="Peptidase M20 dimerisation" evidence="3">
    <location>
        <begin position="60"/>
        <end position="104"/>
    </location>
</feature>
<dbReference type="InterPro" id="IPR050072">
    <property type="entry name" value="Peptidase_M20A"/>
</dbReference>
<dbReference type="InterPro" id="IPR036264">
    <property type="entry name" value="Bact_exopeptidase_dim_dom"/>
</dbReference>
<dbReference type="SUPFAM" id="SSF55031">
    <property type="entry name" value="Bacterial exopeptidase dimerisation domain"/>
    <property type="match status" value="1"/>
</dbReference>